<keyword evidence="3" id="KW-0597">Phosphoprotein</keyword>
<evidence type="ECO:0000256" key="7">
    <source>
        <dbReference type="SAM" id="MobiDB-lite"/>
    </source>
</evidence>
<dbReference type="InterPro" id="IPR036890">
    <property type="entry name" value="HATPase_C_sf"/>
</dbReference>
<dbReference type="InterPro" id="IPR005467">
    <property type="entry name" value="His_kinase_dom"/>
</dbReference>
<dbReference type="OrthoDB" id="4652229at2"/>
<gene>
    <name evidence="10" type="ORF">CBI38_00050</name>
</gene>
<dbReference type="Proteomes" id="UP000245711">
    <property type="component" value="Chromosome"/>
</dbReference>
<keyword evidence="4" id="KW-0808">Transferase</keyword>
<dbReference type="SMART" id="SM00387">
    <property type="entry name" value="HATPase_c"/>
    <property type="match status" value="1"/>
</dbReference>
<dbReference type="RefSeq" id="WP_109325318.1">
    <property type="nucleotide sequence ID" value="NZ_CP021354.1"/>
</dbReference>
<protein>
    <recommendedName>
        <fullName evidence="2">histidine kinase</fullName>
        <ecNumber evidence="2">2.7.13.3</ecNumber>
    </recommendedName>
</protein>
<dbReference type="InterPro" id="IPR050980">
    <property type="entry name" value="2C_sensor_his_kinase"/>
</dbReference>
<proteinExistence type="predicted"/>
<keyword evidence="8" id="KW-0472">Membrane</keyword>
<dbReference type="Gene3D" id="6.10.340.10">
    <property type="match status" value="1"/>
</dbReference>
<keyword evidence="8" id="KW-0812">Transmembrane</keyword>
<dbReference type="PANTHER" id="PTHR44936:SF9">
    <property type="entry name" value="SENSOR PROTEIN CREC"/>
    <property type="match status" value="1"/>
</dbReference>
<dbReference type="AlphaFoldDB" id="A0A2S2BNK3"/>
<keyword evidence="10" id="KW-0067">ATP-binding</keyword>
<accession>A0A2S2BNK3</accession>
<sequence length="950" mass="101531">MSDDSPPRAKFWDIEGWGLRWKVTAVLAVPVTVAMVLGGLRVQSELSNAVHFTEAADQIVGVPGIVALEAAMGTVASGYASGTLTKEDRETTETLMAEVSEQARNPELQPTVASSIRQTVSDGRALLNLMDSPGVSADLIAERNQVFAKDFIGVVDNIVRPIDDSEVVDKGYLLSSAWQAQRRLFDQAMGLIAVKDAYAGPQGREKARNGDLPMSSVVAAAGAESSLLDVLNRYYPKDDARLTTLRDNIAARNALIDQGLADAARGGVLPILQLRSSLIGSRDVYQELTSEAAQDIAATVQTRAAETRSAALRDTAIVLGTLLAALVLALLVSRSLIGPIRRLRYGALKAARRDLPEAIEQIRSSDDPRDLSFDPVAVHSTEEIGQLARAVDDIHGQALKLAGEQAQLRLQINDMFETLARRSKSLVDQQLGLIENLEFEEKDPKRLESLFRLDHLAARMRRNGENLLILAGTRVRRSQAAPIALGDVLRAAISEVEDYQRVQMGATPEGALSGAVVTDVVHLLAELVDNSLRASPPDTVVTFSFARAVDGGVLLEIADRGIGIPADDMRDINERLASGGEVGPETARHMGLFVVSRLAKRHGLTVRLRSTFDTARNPGVTVSIHIPNALIVSQAARQDTGSQRKINQAPVRAAIPAPAPRRDDAQQPSTRGGLPTRTPQSRPDPTPTTTAVPAVTTASGTSLPRRQPGASGIAGDPGTPAAAPNGQSPDTVNVRGTGAMPKLPVRRPQAATPTTPAAPETPAAGPRLPQLPRREDRPVPDRSASTPPPPASADQAPVRHRYRTDPAKTASFFQSRIDPPPAEAVQRPGGGTPIFADMVSDWLTDPTGDEGAPGVWQSAGDAGWSAVERVTSAPVEVDPEIGLPKRRPGERLLPGTVEGAHNTGTLRRVRDPETIRANLSRHQQGIRNGRATKLAQRNSLAERNIIEGDQ</sequence>
<keyword evidence="8" id="KW-1133">Transmembrane helix</keyword>
<evidence type="ECO:0000256" key="1">
    <source>
        <dbReference type="ARBA" id="ARBA00000085"/>
    </source>
</evidence>
<dbReference type="GO" id="GO:0004673">
    <property type="term" value="F:protein histidine kinase activity"/>
    <property type="evidence" value="ECO:0007669"/>
    <property type="project" value="UniProtKB-EC"/>
</dbReference>
<keyword evidence="10" id="KW-0547">Nucleotide-binding</keyword>
<keyword evidence="5" id="KW-0418">Kinase</keyword>
<dbReference type="EC" id="2.7.13.3" evidence="2"/>
<evidence type="ECO:0000256" key="6">
    <source>
        <dbReference type="ARBA" id="ARBA00023012"/>
    </source>
</evidence>
<reference evidence="10 11" key="1">
    <citation type="submission" date="2017-05" db="EMBL/GenBank/DDBJ databases">
        <title>Isolation of Rhodococcus sp. S2-17 biodegrading of BP-3.</title>
        <authorList>
            <person name="Lee Y."/>
            <person name="Kim K.H."/>
            <person name="Chun B.H."/>
            <person name="Jung H.S."/>
            <person name="Jeon C.O."/>
        </authorList>
    </citation>
    <scope>NUCLEOTIDE SEQUENCE [LARGE SCALE GENOMIC DNA]</scope>
    <source>
        <strain evidence="10 11">S2-17</strain>
    </source>
</reference>
<dbReference type="Pfam" id="PF02518">
    <property type="entry name" value="HATPase_c"/>
    <property type="match status" value="1"/>
</dbReference>
<feature type="transmembrane region" description="Helical" evidence="8">
    <location>
        <begin position="20"/>
        <end position="40"/>
    </location>
</feature>
<dbReference type="GO" id="GO:0005524">
    <property type="term" value="F:ATP binding"/>
    <property type="evidence" value="ECO:0007669"/>
    <property type="project" value="UniProtKB-KW"/>
</dbReference>
<feature type="region of interest" description="Disordered" evidence="7">
    <location>
        <begin position="640"/>
        <end position="799"/>
    </location>
</feature>
<feature type="domain" description="Histidine kinase" evidence="9">
    <location>
        <begin position="520"/>
        <end position="630"/>
    </location>
</feature>
<evidence type="ECO:0000256" key="8">
    <source>
        <dbReference type="SAM" id="Phobius"/>
    </source>
</evidence>
<dbReference type="SUPFAM" id="SSF55874">
    <property type="entry name" value="ATPase domain of HSP90 chaperone/DNA topoisomerase II/histidine kinase"/>
    <property type="match status" value="1"/>
</dbReference>
<keyword evidence="6" id="KW-0902">Two-component regulatory system</keyword>
<comment type="catalytic activity">
    <reaction evidence="1">
        <text>ATP + protein L-histidine = ADP + protein N-phospho-L-histidine.</text>
        <dbReference type="EC" id="2.7.13.3"/>
    </reaction>
</comment>
<feature type="region of interest" description="Disordered" evidence="7">
    <location>
        <begin position="879"/>
        <end position="899"/>
    </location>
</feature>
<evidence type="ECO:0000313" key="10">
    <source>
        <dbReference type="EMBL" id="AWK70206.1"/>
    </source>
</evidence>
<name>A0A2S2BNK3_9NOCA</name>
<evidence type="ECO:0000259" key="9">
    <source>
        <dbReference type="PROSITE" id="PS50109"/>
    </source>
</evidence>
<dbReference type="EMBL" id="CP021354">
    <property type="protein sequence ID" value="AWK70206.1"/>
    <property type="molecule type" value="Genomic_DNA"/>
</dbReference>
<feature type="compositionally biased region" description="Low complexity" evidence="7">
    <location>
        <begin position="748"/>
        <end position="766"/>
    </location>
</feature>
<evidence type="ECO:0000256" key="5">
    <source>
        <dbReference type="ARBA" id="ARBA00022777"/>
    </source>
</evidence>
<keyword evidence="11" id="KW-1185">Reference proteome</keyword>
<feature type="transmembrane region" description="Helical" evidence="8">
    <location>
        <begin position="316"/>
        <end position="337"/>
    </location>
</feature>
<dbReference type="PANTHER" id="PTHR44936">
    <property type="entry name" value="SENSOR PROTEIN CREC"/>
    <property type="match status" value="1"/>
</dbReference>
<evidence type="ECO:0000313" key="11">
    <source>
        <dbReference type="Proteomes" id="UP000245711"/>
    </source>
</evidence>
<dbReference type="Gene3D" id="3.30.565.10">
    <property type="entry name" value="Histidine kinase-like ATPase, C-terminal domain"/>
    <property type="match status" value="1"/>
</dbReference>
<organism evidence="10 11">
    <name type="scientific">Rhodococcus oxybenzonivorans</name>
    <dbReference type="NCBI Taxonomy" id="1990687"/>
    <lineage>
        <taxon>Bacteria</taxon>
        <taxon>Bacillati</taxon>
        <taxon>Actinomycetota</taxon>
        <taxon>Actinomycetes</taxon>
        <taxon>Mycobacteriales</taxon>
        <taxon>Nocardiaceae</taxon>
        <taxon>Rhodococcus</taxon>
    </lineage>
</organism>
<dbReference type="InterPro" id="IPR003594">
    <property type="entry name" value="HATPase_dom"/>
</dbReference>
<feature type="compositionally biased region" description="Low complexity" evidence="7">
    <location>
        <begin position="687"/>
        <end position="698"/>
    </location>
</feature>
<evidence type="ECO:0000256" key="2">
    <source>
        <dbReference type="ARBA" id="ARBA00012438"/>
    </source>
</evidence>
<evidence type="ECO:0000256" key="3">
    <source>
        <dbReference type="ARBA" id="ARBA00022553"/>
    </source>
</evidence>
<evidence type="ECO:0000256" key="4">
    <source>
        <dbReference type="ARBA" id="ARBA00022679"/>
    </source>
</evidence>
<dbReference type="KEGG" id="roz:CBI38_00050"/>
<dbReference type="PROSITE" id="PS50109">
    <property type="entry name" value="HIS_KIN"/>
    <property type="match status" value="1"/>
</dbReference>
<dbReference type="GO" id="GO:0000160">
    <property type="term" value="P:phosphorelay signal transduction system"/>
    <property type="evidence" value="ECO:0007669"/>
    <property type="project" value="UniProtKB-KW"/>
</dbReference>